<comment type="caution">
    <text evidence="1">The sequence shown here is derived from an EMBL/GenBank/DDBJ whole genome shotgun (WGS) entry which is preliminary data.</text>
</comment>
<sequence>MAPKQGVCPLLLNDRGRCAFGADCSYLFTGNCLWSHTAKDRAAVDRLRRRRTAKVSSGLVHLESLAILPIGIDAEPSRITHVQELASFNKVADGEIVVPGAPPRFTPLTQPLQMKADSYNKTIPTRYPQYEYIFEPLLRSVEVMQPGLDIFSATDVISNVSNLRKLFDVICNRSWGTERCDLDIRENTLLLSRWNRDPNLSLSLGCGSGFEKETCRYPPEEDPVLQRSLSHHRVLSYRFADLQLVVQGEVDAYHCACDHTTPWRRHRRTSSKPSALGPSPSLAFAALALDDPGDSPSFTPPCPVTHPSPTLRVHHTGRTIPAPCLVEIKTRNARSPALSTNEAQLYFSQRAKLYLARHEQGLFTPGPELSVRKMDGELREWEAEAQQQVTLGKLAGLLRVVRDRVRVLRGQGVERVSLVCECDGTGSEQGVSVRLCERVEGEGGALLPPVV</sequence>
<protein>
    <submittedName>
        <fullName evidence="1">Uncharacterized protein</fullName>
    </submittedName>
</protein>
<organism evidence="1 2">
    <name type="scientific">Chaetomium tenue</name>
    <dbReference type="NCBI Taxonomy" id="1854479"/>
    <lineage>
        <taxon>Eukaryota</taxon>
        <taxon>Fungi</taxon>
        <taxon>Dikarya</taxon>
        <taxon>Ascomycota</taxon>
        <taxon>Pezizomycotina</taxon>
        <taxon>Sordariomycetes</taxon>
        <taxon>Sordariomycetidae</taxon>
        <taxon>Sordariales</taxon>
        <taxon>Chaetomiaceae</taxon>
        <taxon>Chaetomium</taxon>
    </lineage>
</organism>
<proteinExistence type="predicted"/>
<name>A0ACB7P5W9_9PEZI</name>
<accession>A0ACB7P5W9</accession>
<dbReference type="Proteomes" id="UP000724584">
    <property type="component" value="Unassembled WGS sequence"/>
</dbReference>
<dbReference type="EMBL" id="JAGIZQ010000005">
    <property type="protein sequence ID" value="KAH6627378.1"/>
    <property type="molecule type" value="Genomic_DNA"/>
</dbReference>
<keyword evidence="2" id="KW-1185">Reference proteome</keyword>
<evidence type="ECO:0000313" key="1">
    <source>
        <dbReference type="EMBL" id="KAH6627378.1"/>
    </source>
</evidence>
<gene>
    <name evidence="1" type="ORF">F5144DRAFT_651719</name>
</gene>
<reference evidence="1 2" key="1">
    <citation type="journal article" date="2021" name="Nat. Commun.">
        <title>Genetic determinants of endophytism in the Arabidopsis root mycobiome.</title>
        <authorList>
            <person name="Mesny F."/>
            <person name="Miyauchi S."/>
            <person name="Thiergart T."/>
            <person name="Pickel B."/>
            <person name="Atanasova L."/>
            <person name="Karlsson M."/>
            <person name="Huettel B."/>
            <person name="Barry K.W."/>
            <person name="Haridas S."/>
            <person name="Chen C."/>
            <person name="Bauer D."/>
            <person name="Andreopoulos W."/>
            <person name="Pangilinan J."/>
            <person name="LaButti K."/>
            <person name="Riley R."/>
            <person name="Lipzen A."/>
            <person name="Clum A."/>
            <person name="Drula E."/>
            <person name="Henrissat B."/>
            <person name="Kohler A."/>
            <person name="Grigoriev I.V."/>
            <person name="Martin F.M."/>
            <person name="Hacquard S."/>
        </authorList>
    </citation>
    <scope>NUCLEOTIDE SEQUENCE [LARGE SCALE GENOMIC DNA]</scope>
    <source>
        <strain evidence="1 2">MPI-SDFR-AT-0079</strain>
    </source>
</reference>
<evidence type="ECO:0000313" key="2">
    <source>
        <dbReference type="Proteomes" id="UP000724584"/>
    </source>
</evidence>